<dbReference type="EMBL" id="CABPRJ010000477">
    <property type="protein sequence ID" value="VVC28058.1"/>
    <property type="molecule type" value="Genomic_DNA"/>
</dbReference>
<organism evidence="11 12">
    <name type="scientific">Cinara cedri</name>
    <dbReference type="NCBI Taxonomy" id="506608"/>
    <lineage>
        <taxon>Eukaryota</taxon>
        <taxon>Metazoa</taxon>
        <taxon>Ecdysozoa</taxon>
        <taxon>Arthropoda</taxon>
        <taxon>Hexapoda</taxon>
        <taxon>Insecta</taxon>
        <taxon>Pterygota</taxon>
        <taxon>Neoptera</taxon>
        <taxon>Paraneoptera</taxon>
        <taxon>Hemiptera</taxon>
        <taxon>Sternorrhyncha</taxon>
        <taxon>Aphidomorpha</taxon>
        <taxon>Aphidoidea</taxon>
        <taxon>Aphididae</taxon>
        <taxon>Lachninae</taxon>
        <taxon>Cinara</taxon>
    </lineage>
</organism>
<feature type="transmembrane region" description="Helical" evidence="10">
    <location>
        <begin position="78"/>
        <end position="96"/>
    </location>
</feature>
<keyword evidence="8 10" id="KW-0472">Membrane</keyword>
<sequence>MTEVVHENFNMVVSKTQRYLLQLFDKELVFDDEVDSWAFMSSPWPIISIISVYLLFILKVGPYMMKNRKPMNVKYMMLLYNAVQTLFNGWLVAWFFTTPNVINDLLNYTCHPLPRDLNQFNLRQMNISAWYFLLSKILDLLDTVFFVLRKKQSQVTFLHVYHHVNMVFSCWTYLKYIKGEQMVICAVINAIIHCVMYSYYFLSALGPQMQKYLWWKKYLTRMQIVQFLVILMYNIFLYTSNCKYPRLFMLYTFADVSLFLYLFLMFYMKTYKLKSTKKVH</sequence>
<feature type="transmembrane region" description="Helical" evidence="10">
    <location>
        <begin position="37"/>
        <end position="58"/>
    </location>
</feature>
<dbReference type="GO" id="GO:0019367">
    <property type="term" value="P:fatty acid elongation, saturated fatty acid"/>
    <property type="evidence" value="ECO:0007669"/>
    <property type="project" value="TreeGrafter"/>
</dbReference>
<dbReference type="EC" id="2.3.1.199" evidence="10"/>
<evidence type="ECO:0000256" key="2">
    <source>
        <dbReference type="ARBA" id="ARBA00022516"/>
    </source>
</evidence>
<dbReference type="InterPro" id="IPR002076">
    <property type="entry name" value="ELO_fam"/>
</dbReference>
<evidence type="ECO:0000256" key="10">
    <source>
        <dbReference type="RuleBase" id="RU361115"/>
    </source>
</evidence>
<reference evidence="11 12" key="1">
    <citation type="submission" date="2019-08" db="EMBL/GenBank/DDBJ databases">
        <authorList>
            <person name="Alioto T."/>
            <person name="Alioto T."/>
            <person name="Gomez Garrido J."/>
        </authorList>
    </citation>
    <scope>NUCLEOTIDE SEQUENCE [LARGE SCALE GENOMIC DNA]</scope>
</reference>
<keyword evidence="6 10" id="KW-1133">Transmembrane helix</keyword>
<dbReference type="OrthoDB" id="434092at2759"/>
<evidence type="ECO:0000256" key="5">
    <source>
        <dbReference type="ARBA" id="ARBA00022832"/>
    </source>
</evidence>
<evidence type="ECO:0000256" key="7">
    <source>
        <dbReference type="ARBA" id="ARBA00023098"/>
    </source>
</evidence>
<evidence type="ECO:0000313" key="12">
    <source>
        <dbReference type="Proteomes" id="UP000325440"/>
    </source>
</evidence>
<name>A0A5E4MB44_9HEMI</name>
<feature type="transmembrane region" description="Helical" evidence="10">
    <location>
        <begin position="186"/>
        <end position="206"/>
    </location>
</feature>
<proteinExistence type="inferred from homology"/>
<feature type="transmembrane region" description="Helical" evidence="10">
    <location>
        <begin position="129"/>
        <end position="148"/>
    </location>
</feature>
<evidence type="ECO:0000256" key="3">
    <source>
        <dbReference type="ARBA" id="ARBA00022679"/>
    </source>
</evidence>
<keyword evidence="7 10" id="KW-0443">Lipid metabolism</keyword>
<evidence type="ECO:0000313" key="11">
    <source>
        <dbReference type="EMBL" id="VVC28058.1"/>
    </source>
</evidence>
<protein>
    <recommendedName>
        <fullName evidence="10">Elongation of very long chain fatty acids protein</fullName>
        <ecNumber evidence="10">2.3.1.199</ecNumber>
    </recommendedName>
    <alternativeName>
        <fullName evidence="10">Very-long-chain 3-oxoacyl-CoA synthase</fullName>
    </alternativeName>
</protein>
<evidence type="ECO:0000256" key="1">
    <source>
        <dbReference type="ARBA" id="ARBA00004141"/>
    </source>
</evidence>
<comment type="similarity">
    <text evidence="10">Belongs to the ELO family.</text>
</comment>
<gene>
    <name evidence="11" type="ORF">CINCED_3A021647</name>
</gene>
<evidence type="ECO:0000256" key="8">
    <source>
        <dbReference type="ARBA" id="ARBA00023136"/>
    </source>
</evidence>
<dbReference type="GO" id="GO:0042761">
    <property type="term" value="P:very long-chain fatty acid biosynthetic process"/>
    <property type="evidence" value="ECO:0007669"/>
    <property type="project" value="TreeGrafter"/>
</dbReference>
<dbReference type="GO" id="GO:0034626">
    <property type="term" value="P:fatty acid elongation, polyunsaturated fatty acid"/>
    <property type="evidence" value="ECO:0007669"/>
    <property type="project" value="TreeGrafter"/>
</dbReference>
<dbReference type="AlphaFoldDB" id="A0A5E4MB44"/>
<keyword evidence="12" id="KW-1185">Reference proteome</keyword>
<keyword evidence="3 10" id="KW-0808">Transferase</keyword>
<keyword evidence="4 10" id="KW-0812">Transmembrane</keyword>
<accession>A0A5E4MB44</accession>
<dbReference type="Pfam" id="PF01151">
    <property type="entry name" value="ELO"/>
    <property type="match status" value="1"/>
</dbReference>
<dbReference type="PANTHER" id="PTHR11157">
    <property type="entry name" value="FATTY ACID ACYL TRANSFERASE-RELATED"/>
    <property type="match status" value="1"/>
</dbReference>
<evidence type="ECO:0000256" key="9">
    <source>
        <dbReference type="ARBA" id="ARBA00023160"/>
    </source>
</evidence>
<keyword evidence="5 10" id="KW-0276">Fatty acid metabolism</keyword>
<dbReference type="Proteomes" id="UP000325440">
    <property type="component" value="Unassembled WGS sequence"/>
</dbReference>
<comment type="subcellular location">
    <subcellularLocation>
        <location evidence="1">Membrane</location>
        <topology evidence="1">Multi-pass membrane protein</topology>
    </subcellularLocation>
</comment>
<dbReference type="PROSITE" id="PS01188">
    <property type="entry name" value="ELO"/>
    <property type="match status" value="1"/>
</dbReference>
<dbReference type="GO" id="GO:0030148">
    <property type="term" value="P:sphingolipid biosynthetic process"/>
    <property type="evidence" value="ECO:0007669"/>
    <property type="project" value="TreeGrafter"/>
</dbReference>
<keyword evidence="2 10" id="KW-0444">Lipid biosynthesis</keyword>
<comment type="catalytic activity">
    <reaction evidence="10">
        <text>a very-long-chain acyl-CoA + malonyl-CoA + H(+) = a very-long-chain 3-oxoacyl-CoA + CO2 + CoA</text>
        <dbReference type="Rhea" id="RHEA:32727"/>
        <dbReference type="ChEBI" id="CHEBI:15378"/>
        <dbReference type="ChEBI" id="CHEBI:16526"/>
        <dbReference type="ChEBI" id="CHEBI:57287"/>
        <dbReference type="ChEBI" id="CHEBI:57384"/>
        <dbReference type="ChEBI" id="CHEBI:90725"/>
        <dbReference type="ChEBI" id="CHEBI:90736"/>
        <dbReference type="EC" id="2.3.1.199"/>
    </reaction>
</comment>
<dbReference type="GO" id="GO:0005789">
    <property type="term" value="C:endoplasmic reticulum membrane"/>
    <property type="evidence" value="ECO:0007669"/>
    <property type="project" value="TreeGrafter"/>
</dbReference>
<dbReference type="InterPro" id="IPR030457">
    <property type="entry name" value="ELO_CS"/>
</dbReference>
<keyword evidence="9 10" id="KW-0275">Fatty acid biosynthesis</keyword>
<evidence type="ECO:0000256" key="6">
    <source>
        <dbReference type="ARBA" id="ARBA00022989"/>
    </source>
</evidence>
<feature type="transmembrane region" description="Helical" evidence="10">
    <location>
        <begin position="218"/>
        <end position="236"/>
    </location>
</feature>
<dbReference type="PANTHER" id="PTHR11157:SF103">
    <property type="entry name" value="ELONGATION OF VERY LONG CHAIN FATTY ACIDS PROTEIN"/>
    <property type="match status" value="1"/>
</dbReference>
<feature type="transmembrane region" description="Helical" evidence="10">
    <location>
        <begin position="248"/>
        <end position="268"/>
    </location>
</feature>
<dbReference type="GO" id="GO:0034625">
    <property type="term" value="P:fatty acid elongation, monounsaturated fatty acid"/>
    <property type="evidence" value="ECO:0007669"/>
    <property type="project" value="TreeGrafter"/>
</dbReference>
<evidence type="ECO:0000256" key="4">
    <source>
        <dbReference type="ARBA" id="ARBA00022692"/>
    </source>
</evidence>
<dbReference type="GO" id="GO:0009922">
    <property type="term" value="F:fatty acid elongase activity"/>
    <property type="evidence" value="ECO:0007669"/>
    <property type="project" value="UniProtKB-EC"/>
</dbReference>